<keyword evidence="3" id="KW-0238">DNA-binding</keyword>
<dbReference type="AlphaFoldDB" id="A0A6P1ZNZ9"/>
<dbReference type="Proteomes" id="UP000434052">
    <property type="component" value="Unassembled WGS sequence"/>
</dbReference>
<dbReference type="PROSITE" id="PS51794">
    <property type="entry name" value="DAC"/>
    <property type="match status" value="1"/>
</dbReference>
<evidence type="ECO:0000313" key="3">
    <source>
        <dbReference type="EMBL" id="TVM36027.1"/>
    </source>
</evidence>
<dbReference type="RefSeq" id="WP_144234359.1">
    <property type="nucleotide sequence ID" value="NZ_CP039543.1"/>
</dbReference>
<organism evidence="3 4">
    <name type="scientific">Oceanidesulfovibrio marinus</name>
    <dbReference type="NCBI Taxonomy" id="370038"/>
    <lineage>
        <taxon>Bacteria</taxon>
        <taxon>Pseudomonadati</taxon>
        <taxon>Thermodesulfobacteriota</taxon>
        <taxon>Desulfovibrionia</taxon>
        <taxon>Desulfovibrionales</taxon>
        <taxon>Desulfovibrionaceae</taxon>
        <taxon>Oceanidesulfovibrio</taxon>
    </lineage>
</organism>
<evidence type="ECO:0000313" key="5">
    <source>
        <dbReference type="Proteomes" id="UP000503251"/>
    </source>
</evidence>
<dbReference type="Proteomes" id="UP000503251">
    <property type="component" value="Chromosome"/>
</dbReference>
<dbReference type="InterPro" id="IPR048552">
    <property type="entry name" value="DACND"/>
</dbReference>
<sequence length="475" mass="53049">MPHSSFENLILYHILDGLADGLSHYSGPSRAAVVFRVREDDPLRVCDPQFLLDGHEPKLGQYFLGSEKWRGVGRPLQPGFVEEINDPDFDPVGLITYAGRSESCAFQMWFTEHHPDLCCAGPTRRWLEHAVGLVSQHFATRGIMCPDTSGYLVREYSAHAVRDFIVDERNRIMGWDTRLRIYPALDAVLGISKTMEEGQWPRGRLVFVEPSLVRTTHFMARFPSMEQPRMSNFKHVRKLLQVTEDLSCHLVSDGVNVVGVSNGRIPRAALVADYHGGYGYLHMDGTLVCSFADGRFSSSTRRAKLVHLEEILLESRLDQSSRYMLFQIVQSIVHDAQDTKHGCTIVIDLGVEPLTLAGQHMDVPLDLVKDYNLDLAKSLARVDGALHIGADLKLHGFGCLLDGHTVPGENRARGARFNSSLRFTAENPDMVAVVVSSDRPTSIMQHGVELTAVCEWRPLAGQLMKPPLLEDWVAG</sequence>
<dbReference type="SUPFAM" id="SSF143597">
    <property type="entry name" value="YojJ-like"/>
    <property type="match status" value="1"/>
</dbReference>
<dbReference type="OrthoDB" id="859517at2"/>
<dbReference type="Pfam" id="PF21749">
    <property type="entry name" value="DACND"/>
    <property type="match status" value="1"/>
</dbReference>
<evidence type="ECO:0000313" key="4">
    <source>
        <dbReference type="Proteomes" id="UP000434052"/>
    </source>
</evidence>
<dbReference type="Pfam" id="PF02457">
    <property type="entry name" value="DAC"/>
    <property type="match status" value="1"/>
</dbReference>
<feature type="domain" description="DAC" evidence="1">
    <location>
        <begin position="305"/>
        <end position="458"/>
    </location>
</feature>
<gene>
    <name evidence="3" type="ORF">DQK91_05105</name>
    <name evidence="2" type="ORF">E8L03_13330</name>
</gene>
<dbReference type="Gene3D" id="3.40.1700.10">
    <property type="entry name" value="DNA integrity scanning protein, DisA, N-terminal domain"/>
    <property type="match status" value="1"/>
</dbReference>
<evidence type="ECO:0000313" key="2">
    <source>
        <dbReference type="EMBL" id="QJT09856.1"/>
    </source>
</evidence>
<dbReference type="InterPro" id="IPR036888">
    <property type="entry name" value="DNA_integrity_DisA_N_sf"/>
</dbReference>
<dbReference type="Pfam" id="PF21750">
    <property type="entry name" value="DACNH"/>
    <property type="match status" value="1"/>
</dbReference>
<dbReference type="EMBL" id="CP039543">
    <property type="protein sequence ID" value="QJT09856.1"/>
    <property type="molecule type" value="Genomic_DNA"/>
</dbReference>
<dbReference type="InterPro" id="IPR003390">
    <property type="entry name" value="DNA_integrity_scan_DisA_N"/>
</dbReference>
<evidence type="ECO:0000259" key="1">
    <source>
        <dbReference type="PROSITE" id="PS51794"/>
    </source>
</evidence>
<dbReference type="GO" id="GO:0003677">
    <property type="term" value="F:DNA binding"/>
    <property type="evidence" value="ECO:0007669"/>
    <property type="project" value="UniProtKB-KW"/>
</dbReference>
<accession>A0A6P1ZNZ9</accession>
<proteinExistence type="predicted"/>
<protein>
    <submittedName>
        <fullName evidence="3">DNA-binding protein</fullName>
    </submittedName>
</protein>
<reference evidence="3 4" key="1">
    <citation type="submission" date="2018-06" db="EMBL/GenBank/DDBJ databases">
        <title>Complete genome of Desulfovibrio marinus P48SEP.</title>
        <authorList>
            <person name="Crispim J.S."/>
            <person name="Vidigal P.M.P."/>
            <person name="Silva L.C.F."/>
            <person name="Araujo L.C."/>
            <person name="Laguardia C.N."/>
            <person name="Dias R.S."/>
            <person name="Sousa M.P."/>
            <person name="Paula S.O."/>
            <person name="Silva C."/>
        </authorList>
    </citation>
    <scope>NUCLEOTIDE SEQUENCE [LARGE SCALE GENOMIC DNA]</scope>
    <source>
        <strain evidence="3 4">P48SEP</strain>
    </source>
</reference>
<reference evidence="2 5" key="2">
    <citation type="submission" date="2019-04" db="EMBL/GenBank/DDBJ databases">
        <title>Isolation and culture of sulfate reducing bacteria from the cold seep of the South China Sea.</title>
        <authorList>
            <person name="Sun C."/>
            <person name="Liu R."/>
        </authorList>
    </citation>
    <scope>NUCLEOTIDE SEQUENCE [LARGE SCALE GENOMIC DNA]</scope>
    <source>
        <strain evidence="2 5">CS1</strain>
    </source>
</reference>
<keyword evidence="5" id="KW-1185">Reference proteome</keyword>
<dbReference type="InterPro" id="IPR048555">
    <property type="entry name" value="DACNH"/>
</dbReference>
<name>A0A6P1ZNZ9_9BACT</name>
<dbReference type="EMBL" id="QMIF01000002">
    <property type="protein sequence ID" value="TVM36027.1"/>
    <property type="molecule type" value="Genomic_DNA"/>
</dbReference>